<evidence type="ECO:0000256" key="3">
    <source>
        <dbReference type="ARBA" id="ARBA00022473"/>
    </source>
</evidence>
<dbReference type="InterPro" id="IPR020479">
    <property type="entry name" value="HD_metazoa"/>
</dbReference>
<feature type="compositionally biased region" description="Polar residues" evidence="9">
    <location>
        <begin position="29"/>
        <end position="39"/>
    </location>
</feature>
<dbReference type="GO" id="GO:0000978">
    <property type="term" value="F:RNA polymerase II cis-regulatory region sequence-specific DNA binding"/>
    <property type="evidence" value="ECO:0007669"/>
    <property type="project" value="TreeGrafter"/>
</dbReference>
<dbReference type="PANTHER" id="PTHR45659">
    <property type="entry name" value="HOMEOBOX PROTEIN HOX"/>
    <property type="match status" value="1"/>
</dbReference>
<evidence type="ECO:0000256" key="2">
    <source>
        <dbReference type="ARBA" id="ARBA00009107"/>
    </source>
</evidence>
<evidence type="ECO:0000313" key="12">
    <source>
        <dbReference type="Proteomes" id="UP001152759"/>
    </source>
</evidence>
<dbReference type="GO" id="GO:0005634">
    <property type="term" value="C:nucleus"/>
    <property type="evidence" value="ECO:0007669"/>
    <property type="project" value="UniProtKB-SubCell"/>
</dbReference>
<comment type="similarity">
    <text evidence="2">Belongs to the Antp homeobox family.</text>
</comment>
<organism evidence="11 12">
    <name type="scientific">Bemisia tabaci</name>
    <name type="common">Sweetpotato whitefly</name>
    <name type="synonym">Aleurodes tabaci</name>
    <dbReference type="NCBI Taxonomy" id="7038"/>
    <lineage>
        <taxon>Eukaryota</taxon>
        <taxon>Metazoa</taxon>
        <taxon>Ecdysozoa</taxon>
        <taxon>Arthropoda</taxon>
        <taxon>Hexapoda</taxon>
        <taxon>Insecta</taxon>
        <taxon>Pterygota</taxon>
        <taxon>Neoptera</taxon>
        <taxon>Paraneoptera</taxon>
        <taxon>Hemiptera</taxon>
        <taxon>Sternorrhyncha</taxon>
        <taxon>Aleyrodoidea</taxon>
        <taxon>Aleyrodidae</taxon>
        <taxon>Aleyrodinae</taxon>
        <taxon>Bemisia</taxon>
    </lineage>
</organism>
<keyword evidence="4 7" id="KW-0238">DNA-binding</keyword>
<dbReference type="InterPro" id="IPR009057">
    <property type="entry name" value="Homeodomain-like_sf"/>
</dbReference>
<proteinExistence type="inferred from homology"/>
<sequence>MAKIRVSGCSGPGDDHYEEKFGEEKDSTKGSTANKRTRQTYSRLQTLELEKEFHYNKYLSRKRRIEIAHELQLSERQIKIWFQNRRMKLKKELVATKSGDMDPGLAPPPPPPQTTHPPYDHEFDHSHSSSPSSYDHAHGMLQMPSLMSMS</sequence>
<dbReference type="CDD" id="cd00086">
    <property type="entry name" value="homeodomain"/>
    <property type="match status" value="1"/>
</dbReference>
<feature type="domain" description="Homeobox" evidence="10">
    <location>
        <begin position="32"/>
        <end position="92"/>
    </location>
</feature>
<dbReference type="GO" id="GO:0000122">
    <property type="term" value="P:negative regulation of transcription by RNA polymerase II"/>
    <property type="evidence" value="ECO:0007669"/>
    <property type="project" value="TreeGrafter"/>
</dbReference>
<dbReference type="SMART" id="SM00389">
    <property type="entry name" value="HOX"/>
    <property type="match status" value="1"/>
</dbReference>
<feature type="region of interest" description="Disordered" evidence="9">
    <location>
        <begin position="93"/>
        <end position="150"/>
    </location>
</feature>
<comment type="subcellular location">
    <subcellularLocation>
        <location evidence="1 7 8">Nucleus</location>
    </subcellularLocation>
</comment>
<keyword evidence="3" id="KW-0217">Developmental protein</keyword>
<dbReference type="PROSITE" id="PS00027">
    <property type="entry name" value="HOMEOBOX_1"/>
    <property type="match status" value="1"/>
</dbReference>
<keyword evidence="5 7" id="KW-0371">Homeobox</keyword>
<evidence type="ECO:0000256" key="7">
    <source>
        <dbReference type="PROSITE-ProRule" id="PRU00108"/>
    </source>
</evidence>
<dbReference type="EMBL" id="OU963869">
    <property type="protein sequence ID" value="CAH0394075.1"/>
    <property type="molecule type" value="Genomic_DNA"/>
</dbReference>
<feature type="region of interest" description="Disordered" evidence="9">
    <location>
        <begin position="1"/>
        <end position="39"/>
    </location>
</feature>
<dbReference type="GO" id="GO:0009952">
    <property type="term" value="P:anterior/posterior pattern specification"/>
    <property type="evidence" value="ECO:0007669"/>
    <property type="project" value="TreeGrafter"/>
</dbReference>
<feature type="compositionally biased region" description="Pro residues" evidence="9">
    <location>
        <begin position="105"/>
        <end position="115"/>
    </location>
</feature>
<dbReference type="PROSITE" id="PS50071">
    <property type="entry name" value="HOMEOBOX_2"/>
    <property type="match status" value="1"/>
</dbReference>
<feature type="compositionally biased region" description="Basic and acidic residues" evidence="9">
    <location>
        <begin position="118"/>
        <end position="127"/>
    </location>
</feature>
<keyword evidence="6 7" id="KW-0539">Nucleus</keyword>
<dbReference type="InterPro" id="IPR050296">
    <property type="entry name" value="Antp_homeobox"/>
</dbReference>
<gene>
    <name evidence="11" type="ORF">BEMITA_LOCUS12413</name>
</gene>
<keyword evidence="12" id="KW-1185">Reference proteome</keyword>
<evidence type="ECO:0000256" key="6">
    <source>
        <dbReference type="ARBA" id="ARBA00023242"/>
    </source>
</evidence>
<reference evidence="11" key="1">
    <citation type="submission" date="2021-12" db="EMBL/GenBank/DDBJ databases">
        <authorList>
            <person name="King R."/>
        </authorList>
    </citation>
    <scope>NUCLEOTIDE SEQUENCE</scope>
</reference>
<dbReference type="PANTHER" id="PTHR45659:SF4">
    <property type="entry name" value="HOMEOBOX PROTEIN ABDOMINAL-A"/>
    <property type="match status" value="1"/>
</dbReference>
<feature type="DNA-binding region" description="Homeobox" evidence="7">
    <location>
        <begin position="34"/>
        <end position="93"/>
    </location>
</feature>
<evidence type="ECO:0000256" key="9">
    <source>
        <dbReference type="SAM" id="MobiDB-lite"/>
    </source>
</evidence>
<protein>
    <recommendedName>
        <fullName evidence="10">Homeobox domain-containing protein</fullName>
    </recommendedName>
</protein>
<dbReference type="SUPFAM" id="SSF46689">
    <property type="entry name" value="Homeodomain-like"/>
    <property type="match status" value="1"/>
</dbReference>
<evidence type="ECO:0000313" key="11">
    <source>
        <dbReference type="EMBL" id="CAH0394075.1"/>
    </source>
</evidence>
<name>A0A9P0AGI4_BEMTA</name>
<evidence type="ECO:0000256" key="8">
    <source>
        <dbReference type="RuleBase" id="RU000682"/>
    </source>
</evidence>
<dbReference type="GO" id="GO:0000981">
    <property type="term" value="F:DNA-binding transcription factor activity, RNA polymerase II-specific"/>
    <property type="evidence" value="ECO:0007669"/>
    <property type="project" value="InterPro"/>
</dbReference>
<evidence type="ECO:0000256" key="4">
    <source>
        <dbReference type="ARBA" id="ARBA00023125"/>
    </source>
</evidence>
<dbReference type="Pfam" id="PF00046">
    <property type="entry name" value="Homeodomain"/>
    <property type="match status" value="1"/>
</dbReference>
<evidence type="ECO:0000256" key="5">
    <source>
        <dbReference type="ARBA" id="ARBA00023155"/>
    </source>
</evidence>
<accession>A0A9P0AGI4</accession>
<dbReference type="InterPro" id="IPR001356">
    <property type="entry name" value="HD"/>
</dbReference>
<feature type="compositionally biased region" description="Basic and acidic residues" evidence="9">
    <location>
        <begin position="13"/>
        <end position="28"/>
    </location>
</feature>
<dbReference type="InterPro" id="IPR017970">
    <property type="entry name" value="Homeobox_CS"/>
</dbReference>
<dbReference type="Gene3D" id="1.10.10.60">
    <property type="entry name" value="Homeodomain-like"/>
    <property type="match status" value="1"/>
</dbReference>
<dbReference type="Proteomes" id="UP001152759">
    <property type="component" value="Chromosome 8"/>
</dbReference>
<dbReference type="AlphaFoldDB" id="A0A9P0AGI4"/>
<evidence type="ECO:0000259" key="10">
    <source>
        <dbReference type="PROSITE" id="PS50071"/>
    </source>
</evidence>
<evidence type="ECO:0000256" key="1">
    <source>
        <dbReference type="ARBA" id="ARBA00004123"/>
    </source>
</evidence>
<dbReference type="PRINTS" id="PR00024">
    <property type="entry name" value="HOMEOBOX"/>
</dbReference>